<keyword evidence="7" id="KW-1185">Reference proteome</keyword>
<dbReference type="Pfam" id="PF13855">
    <property type="entry name" value="LRR_8"/>
    <property type="match status" value="1"/>
</dbReference>
<gene>
    <name evidence="5" type="ORF">F8388_012108</name>
    <name evidence="4" type="ORF">G4B88_020513</name>
</gene>
<keyword evidence="1" id="KW-0433">Leucine-rich repeat</keyword>
<feature type="compositionally biased region" description="Basic and acidic residues" evidence="3">
    <location>
        <begin position="346"/>
        <end position="365"/>
    </location>
</feature>
<proteinExistence type="predicted"/>
<dbReference type="Pfam" id="PF13516">
    <property type="entry name" value="LRR_6"/>
    <property type="match status" value="1"/>
</dbReference>
<dbReference type="PANTHER" id="PTHR46652:SF7">
    <property type="entry name" value="LEUCINE-RICH REPEAT AND IQ DOMAIN-CONTAINING PROTEIN 1"/>
    <property type="match status" value="1"/>
</dbReference>
<evidence type="ECO:0000313" key="6">
    <source>
        <dbReference type="Proteomes" id="UP000525078"/>
    </source>
</evidence>
<feature type="compositionally biased region" description="Basic and acidic residues" evidence="3">
    <location>
        <begin position="264"/>
        <end position="290"/>
    </location>
</feature>
<accession>A0A7J6FTP9</accession>
<name>A0A7J6FTP9_CANSA</name>
<dbReference type="SUPFAM" id="SSF52058">
    <property type="entry name" value="L domain-like"/>
    <property type="match status" value="1"/>
</dbReference>
<dbReference type="PROSITE" id="PS51450">
    <property type="entry name" value="LRR"/>
    <property type="match status" value="4"/>
</dbReference>
<comment type="caution">
    <text evidence="4">The sequence shown here is derived from an EMBL/GenBank/DDBJ whole genome shotgun (WGS) entry which is preliminary data.</text>
</comment>
<dbReference type="InterPro" id="IPR001611">
    <property type="entry name" value="Leu-rich_rpt"/>
</dbReference>
<keyword evidence="2" id="KW-0677">Repeat</keyword>
<sequence>MTRLSSDRVLRDNNTRDPSTIEALTLNHRALSDVSCLKDFKILERLDLKLNNLTSLEDLKLCTNLRWLSITQNKLESLKGIEALTQLTVLNAGKNKLKSMNEVRSITSLRAIILNDNEISSICRLDQMKELNTIVLSKNPIGEIGDSLINVKSLTKLSLSYCQIRNIGASLKSCVELKELRLSHNDIKSLPAELAYNKDIQNLDLGYNAITTWSDVKVLNSFVSLKNLNLQGNPIADHEKSVKKIKNTFPNLHVFNAKPTNKRTRNDLDSSVAADKDPDTQTEEMRDHVNRKNSKYSVVDQDSPSDFVTKKKVKGGNDGTRDNAAELPSHNDEKRDHVKAKKSKHQNPDLERKSKQESEEQVDKLQKRKVTFIEKDDAKVKKLPKTSKTKRSDLDIIDDSEASFMELVSNVGGEVPDFKREKKFTDKSGGVIVTFPGKTKKAKSQSTGFVLSLSPEVEVGIGGPSTWGD</sequence>
<dbReference type="SMART" id="SM00365">
    <property type="entry name" value="LRR_SD22"/>
    <property type="match status" value="5"/>
</dbReference>
<dbReference type="EMBL" id="JAATIQ010000172">
    <property type="protein sequence ID" value="KAF4374121.1"/>
    <property type="molecule type" value="Genomic_DNA"/>
</dbReference>
<feature type="compositionally biased region" description="Basic and acidic residues" evidence="3">
    <location>
        <begin position="319"/>
        <end position="336"/>
    </location>
</feature>
<feature type="region of interest" description="Disordered" evidence="3">
    <location>
        <begin position="259"/>
        <end position="365"/>
    </location>
</feature>
<dbReference type="Gene3D" id="3.80.10.10">
    <property type="entry name" value="Ribonuclease Inhibitor"/>
    <property type="match status" value="2"/>
</dbReference>
<dbReference type="InterPro" id="IPR032675">
    <property type="entry name" value="LRR_dom_sf"/>
</dbReference>
<reference evidence="6 7" key="1">
    <citation type="journal article" date="2020" name="bioRxiv">
        <title>Sequence and annotation of 42 cannabis genomes reveals extensive copy number variation in cannabinoid synthesis and pathogen resistance genes.</title>
        <authorList>
            <person name="Mckernan K.J."/>
            <person name="Helbert Y."/>
            <person name="Kane L.T."/>
            <person name="Ebling H."/>
            <person name="Zhang L."/>
            <person name="Liu B."/>
            <person name="Eaton Z."/>
            <person name="Mclaughlin S."/>
            <person name="Kingan S."/>
            <person name="Baybayan P."/>
            <person name="Concepcion G."/>
            <person name="Jordan M."/>
            <person name="Riva A."/>
            <person name="Barbazuk W."/>
            <person name="Harkins T."/>
        </authorList>
    </citation>
    <scope>NUCLEOTIDE SEQUENCE [LARGE SCALE GENOMIC DNA]</scope>
    <source>
        <strain evidence="6 7">cv. Jamaican Lion 4</strain>
        <strain evidence="4">Father</strain>
        <strain evidence="5">Mother</strain>
        <tissue evidence="4">Leaf</tissue>
    </source>
</reference>
<protein>
    <recommendedName>
        <fullName evidence="8">Protein phosphatase 1 regulatory subunit 7</fullName>
    </recommendedName>
</protein>
<dbReference type="AlphaFoldDB" id="A0A7J6FTP9"/>
<evidence type="ECO:0008006" key="8">
    <source>
        <dbReference type="Google" id="ProtNLM"/>
    </source>
</evidence>
<evidence type="ECO:0000313" key="7">
    <source>
        <dbReference type="Proteomes" id="UP000583929"/>
    </source>
</evidence>
<evidence type="ECO:0000313" key="5">
    <source>
        <dbReference type="EMBL" id="KAF4381186.1"/>
    </source>
</evidence>
<dbReference type="Proteomes" id="UP000583929">
    <property type="component" value="Unassembled WGS sequence"/>
</dbReference>
<evidence type="ECO:0000256" key="3">
    <source>
        <dbReference type="SAM" id="MobiDB-lite"/>
    </source>
</evidence>
<evidence type="ECO:0000256" key="1">
    <source>
        <dbReference type="ARBA" id="ARBA00022614"/>
    </source>
</evidence>
<evidence type="ECO:0000256" key="2">
    <source>
        <dbReference type="ARBA" id="ARBA00022737"/>
    </source>
</evidence>
<organism evidence="4 7">
    <name type="scientific">Cannabis sativa</name>
    <name type="common">Hemp</name>
    <name type="synonym">Marijuana</name>
    <dbReference type="NCBI Taxonomy" id="3483"/>
    <lineage>
        <taxon>Eukaryota</taxon>
        <taxon>Viridiplantae</taxon>
        <taxon>Streptophyta</taxon>
        <taxon>Embryophyta</taxon>
        <taxon>Tracheophyta</taxon>
        <taxon>Spermatophyta</taxon>
        <taxon>Magnoliopsida</taxon>
        <taxon>eudicotyledons</taxon>
        <taxon>Gunneridae</taxon>
        <taxon>Pentapetalae</taxon>
        <taxon>rosids</taxon>
        <taxon>fabids</taxon>
        <taxon>Rosales</taxon>
        <taxon>Cannabaceae</taxon>
        <taxon>Cannabis</taxon>
    </lineage>
</organism>
<dbReference type="EMBL" id="JAATIP010000063">
    <property type="protein sequence ID" value="KAF4381186.1"/>
    <property type="molecule type" value="Genomic_DNA"/>
</dbReference>
<evidence type="ECO:0000313" key="4">
    <source>
        <dbReference type="EMBL" id="KAF4374121.1"/>
    </source>
</evidence>
<dbReference type="PANTHER" id="PTHR46652">
    <property type="entry name" value="LEUCINE-RICH REPEAT AND IQ DOMAIN-CONTAINING PROTEIN 1-RELATED"/>
    <property type="match status" value="1"/>
</dbReference>
<dbReference type="InterPro" id="IPR050836">
    <property type="entry name" value="SDS22/Internalin_LRR"/>
</dbReference>
<dbReference type="Proteomes" id="UP000525078">
    <property type="component" value="Unassembled WGS sequence"/>
</dbReference>